<dbReference type="Proteomes" id="UP000053060">
    <property type="component" value="Unassembled WGS sequence"/>
</dbReference>
<dbReference type="EMBL" id="AZXY01000002">
    <property type="protein sequence ID" value="KSZ59698.1"/>
    <property type="molecule type" value="Genomic_DNA"/>
</dbReference>
<name>A0A0V9UNX5_9NOCA</name>
<dbReference type="RefSeq" id="WP_060651058.1">
    <property type="nucleotide sequence ID" value="NZ_AZXY01000002.1"/>
</dbReference>
<protein>
    <submittedName>
        <fullName evidence="1">Uncharacterized protein</fullName>
    </submittedName>
</protein>
<reference evidence="1 2" key="2">
    <citation type="journal article" date="2016" name="Genome Announc.">
        <title>Draft Genome Sequence of a Versatile Hydrocarbon-Degrading Bacterium, Rhodococcus pyridinivorans Strain KG-16, Collected from Oil Fields in India.</title>
        <authorList>
            <person name="Aggarwal R.K."/>
            <person name="Dawar C."/>
            <person name="Phanindranath R."/>
            <person name="Mutnuri L."/>
            <person name="Dayal A.M."/>
        </authorList>
    </citation>
    <scope>NUCLEOTIDE SEQUENCE [LARGE SCALE GENOMIC DNA]</scope>
    <source>
        <strain evidence="1 2">KG-16</strain>
    </source>
</reference>
<proteinExistence type="predicted"/>
<sequence>MKERDPTQNAEHFHYKNSRDHVLHDMAVNGWANQSGGDTESHVGQFWRISTSVDELAEVVGAFEREIEAAGLTDPTELIGNWLLCELDTADIVVMEYHSERGLLEDFENLTTAYKSWLEDQTETGDE</sequence>
<evidence type="ECO:0000313" key="2">
    <source>
        <dbReference type="Proteomes" id="UP000053060"/>
    </source>
</evidence>
<organism evidence="1 2">
    <name type="scientific">Rhodococcus pyridinivorans KG-16</name>
    <dbReference type="NCBI Taxonomy" id="1441730"/>
    <lineage>
        <taxon>Bacteria</taxon>
        <taxon>Bacillati</taxon>
        <taxon>Actinomycetota</taxon>
        <taxon>Actinomycetes</taxon>
        <taxon>Mycobacteriales</taxon>
        <taxon>Nocardiaceae</taxon>
        <taxon>Rhodococcus</taxon>
    </lineage>
</organism>
<dbReference type="PATRIC" id="fig|1441730.3.peg.1250"/>
<dbReference type="AlphaFoldDB" id="A0A0V9UNX5"/>
<accession>A0A0V9UNX5</accession>
<comment type="caution">
    <text evidence="1">The sequence shown here is derived from an EMBL/GenBank/DDBJ whole genome shotgun (WGS) entry which is preliminary data.</text>
</comment>
<evidence type="ECO:0000313" key="1">
    <source>
        <dbReference type="EMBL" id="KSZ59698.1"/>
    </source>
</evidence>
<reference evidence="2" key="1">
    <citation type="submission" date="2015-01" db="EMBL/GenBank/DDBJ databases">
        <title>Draft genome sequence of Rhodococcus pyridinivorans strain KG-16, a hydrocarbon-degrading bacterium.</title>
        <authorList>
            <person name="Aggarwal R.K."/>
            <person name="Dawar C."/>
        </authorList>
    </citation>
    <scope>NUCLEOTIDE SEQUENCE [LARGE SCALE GENOMIC DNA]</scope>
    <source>
        <strain evidence="2">KG-16</strain>
    </source>
</reference>
<gene>
    <name evidence="1" type="ORF">Z045_05895</name>
</gene>